<dbReference type="SUPFAM" id="SSF56672">
    <property type="entry name" value="DNA/RNA polymerases"/>
    <property type="match status" value="1"/>
</dbReference>
<protein>
    <recommendedName>
        <fullName evidence="2">Reverse transcriptase Ty1/copia-type domain-containing protein</fullName>
    </recommendedName>
</protein>
<dbReference type="PANTHER" id="PTHR11439">
    <property type="entry name" value="GAG-POL-RELATED RETROTRANSPOSON"/>
    <property type="match status" value="1"/>
</dbReference>
<evidence type="ECO:0000256" key="1">
    <source>
        <dbReference type="SAM" id="MobiDB-lite"/>
    </source>
</evidence>
<reference evidence="3" key="2">
    <citation type="submission" date="2019-01" db="UniProtKB">
        <authorList>
            <consortium name="EnsemblPlants"/>
        </authorList>
    </citation>
    <scope>IDENTIFICATION</scope>
    <source>
        <strain evidence="3">cv. Heinz 1706</strain>
    </source>
</reference>
<dbReference type="STRING" id="4081.A0A3Q7GKM3"/>
<dbReference type="InParanoid" id="A0A3Q7GKM3"/>
<dbReference type="CDD" id="cd09272">
    <property type="entry name" value="RNase_HI_RT_Ty1"/>
    <property type="match status" value="1"/>
</dbReference>
<dbReference type="AlphaFoldDB" id="A0A3Q7GKM3"/>
<dbReference type="InterPro" id="IPR043502">
    <property type="entry name" value="DNA/RNA_pol_sf"/>
</dbReference>
<sequence>MSDYQTIVDQQQIRITNGRTVADSIQDNNGENTCVSISIPNSVIGQGWELKSSTTAQSEHARKDSNSTSKSSTASSDNNTNFAAHTGGSVSKLQIPKIVYLPNGGTTQSEAGMIMVLVYVDDMMITDSSLELIEKTKLKLQQAFKMKDLGELKYFLGIEFTRSAEGILMHHRKYALELIAEVGMSAAKPAGTPIDVNVKLTSKQRSVTDYVVKIGKSLVSWKAKKQTIVSKSSAEAEYRSLASTVSELIWLLGLLAF</sequence>
<feature type="compositionally biased region" description="Low complexity" evidence="1">
    <location>
        <begin position="66"/>
        <end position="81"/>
    </location>
</feature>
<dbReference type="Proteomes" id="UP000004994">
    <property type="component" value="Chromosome 5"/>
</dbReference>
<feature type="domain" description="Reverse transcriptase Ty1/copia-type" evidence="2">
    <location>
        <begin position="112"/>
        <end position="194"/>
    </location>
</feature>
<evidence type="ECO:0000313" key="3">
    <source>
        <dbReference type="EnsemblPlants" id="Solyc05g050565.1.1"/>
    </source>
</evidence>
<reference evidence="3" key="1">
    <citation type="journal article" date="2012" name="Nature">
        <title>The tomato genome sequence provides insights into fleshy fruit evolution.</title>
        <authorList>
            <consortium name="Tomato Genome Consortium"/>
        </authorList>
    </citation>
    <scope>NUCLEOTIDE SEQUENCE [LARGE SCALE GENOMIC DNA]</scope>
    <source>
        <strain evidence="3">cv. Heinz 1706</strain>
    </source>
</reference>
<organism evidence="3">
    <name type="scientific">Solanum lycopersicum</name>
    <name type="common">Tomato</name>
    <name type="synonym">Lycopersicon esculentum</name>
    <dbReference type="NCBI Taxonomy" id="4081"/>
    <lineage>
        <taxon>Eukaryota</taxon>
        <taxon>Viridiplantae</taxon>
        <taxon>Streptophyta</taxon>
        <taxon>Embryophyta</taxon>
        <taxon>Tracheophyta</taxon>
        <taxon>Spermatophyta</taxon>
        <taxon>Magnoliopsida</taxon>
        <taxon>eudicotyledons</taxon>
        <taxon>Gunneridae</taxon>
        <taxon>Pentapetalae</taxon>
        <taxon>asterids</taxon>
        <taxon>lamiids</taxon>
        <taxon>Solanales</taxon>
        <taxon>Solanaceae</taxon>
        <taxon>Solanoideae</taxon>
        <taxon>Solaneae</taxon>
        <taxon>Solanum</taxon>
        <taxon>Solanum subgen. Lycopersicon</taxon>
    </lineage>
</organism>
<evidence type="ECO:0000259" key="2">
    <source>
        <dbReference type="Pfam" id="PF07727"/>
    </source>
</evidence>
<dbReference type="EnsemblPlants" id="Solyc05g050565.1.1">
    <property type="protein sequence ID" value="Solyc05g050565.1.1"/>
    <property type="gene ID" value="Solyc05g050565.1"/>
</dbReference>
<dbReference type="Gramene" id="Solyc05g050565.1.1">
    <property type="protein sequence ID" value="Solyc05g050565.1.1"/>
    <property type="gene ID" value="Solyc05g050565.1"/>
</dbReference>
<dbReference type="InterPro" id="IPR013103">
    <property type="entry name" value="RVT_2"/>
</dbReference>
<evidence type="ECO:0000313" key="4">
    <source>
        <dbReference type="Proteomes" id="UP000004994"/>
    </source>
</evidence>
<proteinExistence type="predicted"/>
<name>A0A3Q7GKM3_SOLLC</name>
<accession>A0A3Q7GKM3</accession>
<feature type="region of interest" description="Disordered" evidence="1">
    <location>
        <begin position="51"/>
        <end position="86"/>
    </location>
</feature>
<dbReference type="Pfam" id="PF07727">
    <property type="entry name" value="RVT_2"/>
    <property type="match status" value="1"/>
</dbReference>
<dbReference type="PANTHER" id="PTHR11439:SF499">
    <property type="entry name" value="PPC DOMAIN-CONTAINING PROTEIN"/>
    <property type="match status" value="1"/>
</dbReference>
<keyword evidence="4" id="KW-1185">Reference proteome</keyword>